<name>A0A8W8NZE4_MAGGI</name>
<dbReference type="AlphaFoldDB" id="A0A8W8NZE4"/>
<protein>
    <submittedName>
        <fullName evidence="1">Uncharacterized protein</fullName>
    </submittedName>
</protein>
<sequence length="110" mass="12897">MEAASAVYRIRHCSMCLGDTEYLCELCICELCQQCGINHVNNLKFTSHRLKNYRDIFLNIFKTGIHRNAVFPAYDKKLSAISCEWPHFNQSLNIKEQVELYEIKEGHREI</sequence>
<proteinExistence type="predicted"/>
<accession>A0A8W8NZE4</accession>
<organism evidence="1 2">
    <name type="scientific">Magallana gigas</name>
    <name type="common">Pacific oyster</name>
    <name type="synonym">Crassostrea gigas</name>
    <dbReference type="NCBI Taxonomy" id="29159"/>
    <lineage>
        <taxon>Eukaryota</taxon>
        <taxon>Metazoa</taxon>
        <taxon>Spiralia</taxon>
        <taxon>Lophotrochozoa</taxon>
        <taxon>Mollusca</taxon>
        <taxon>Bivalvia</taxon>
        <taxon>Autobranchia</taxon>
        <taxon>Pteriomorphia</taxon>
        <taxon>Ostreida</taxon>
        <taxon>Ostreoidea</taxon>
        <taxon>Ostreidae</taxon>
        <taxon>Magallana</taxon>
    </lineage>
</organism>
<dbReference type="Proteomes" id="UP000005408">
    <property type="component" value="Unassembled WGS sequence"/>
</dbReference>
<evidence type="ECO:0000313" key="1">
    <source>
        <dbReference type="EnsemblMetazoa" id="G9468.1:cds"/>
    </source>
</evidence>
<keyword evidence="2" id="KW-1185">Reference proteome</keyword>
<evidence type="ECO:0000313" key="2">
    <source>
        <dbReference type="Proteomes" id="UP000005408"/>
    </source>
</evidence>
<dbReference type="EnsemblMetazoa" id="G9468.1">
    <property type="protein sequence ID" value="G9468.1:cds"/>
    <property type="gene ID" value="G9468"/>
</dbReference>
<reference evidence="1" key="1">
    <citation type="submission" date="2022-08" db="UniProtKB">
        <authorList>
            <consortium name="EnsemblMetazoa"/>
        </authorList>
    </citation>
    <scope>IDENTIFICATION</scope>
    <source>
        <strain evidence="1">05x7-T-G4-1.051#20</strain>
    </source>
</reference>